<feature type="coiled-coil region" evidence="1">
    <location>
        <begin position="26"/>
        <end position="62"/>
    </location>
</feature>
<dbReference type="AlphaFoldDB" id="A0A238TAU0"/>
<reference evidence="6" key="3">
    <citation type="submission" date="2017-06" db="EMBL/GenBank/DDBJ databases">
        <authorList>
            <person name="Laurent S."/>
        </authorList>
    </citation>
    <scope>NUCLEOTIDE SEQUENCE [LARGE SCALE GENOMIC DNA]</scope>
</reference>
<dbReference type="Proteomes" id="UP000215450">
    <property type="component" value="Unassembled WGS sequence"/>
</dbReference>
<evidence type="ECO:0000256" key="2">
    <source>
        <dbReference type="SAM" id="MobiDB-lite"/>
    </source>
</evidence>
<feature type="compositionally biased region" description="Polar residues" evidence="2">
    <location>
        <begin position="185"/>
        <end position="209"/>
    </location>
</feature>
<name>A0A238TAU0_9NEIS</name>
<dbReference type="EMBL" id="FXUV01000019">
    <property type="protein sequence ID" value="SMQ12273.1"/>
    <property type="molecule type" value="Genomic_DNA"/>
</dbReference>
<gene>
    <name evidence="5" type="ORF">KEBURONENSIS_00155</name>
</gene>
<feature type="compositionally biased region" description="Low complexity" evidence="2">
    <location>
        <begin position="170"/>
        <end position="184"/>
    </location>
</feature>
<evidence type="ECO:0000256" key="3">
    <source>
        <dbReference type="SAM" id="SignalP"/>
    </source>
</evidence>
<keyword evidence="6" id="KW-1185">Reference proteome</keyword>
<feature type="signal peptide" evidence="3">
    <location>
        <begin position="1"/>
        <end position="17"/>
    </location>
</feature>
<keyword evidence="3" id="KW-0732">Signal</keyword>
<proteinExistence type="predicted"/>
<evidence type="ECO:0000313" key="5">
    <source>
        <dbReference type="EMBL" id="SNB67330.1"/>
    </source>
</evidence>
<reference evidence="5" key="2">
    <citation type="submission" date="2017-06" db="EMBL/GenBank/DDBJ databases">
        <authorList>
            <person name="Kim H.J."/>
            <person name="Triplett B.A."/>
        </authorList>
    </citation>
    <scope>NUCLEOTIDE SEQUENCE [LARGE SCALE GENOMIC DNA]</scope>
    <source>
        <strain evidence="5">Kingella_eburonensis</strain>
    </source>
</reference>
<sequence length="225" mass="24621">MKTRFAFILATAFTLSACGGQNQNQASSADKQIAENQKQIELLKQQAEIQRLQKEISQNQVASQPMSAENQVFQLAASEVANTIPQAAQAAAKAGEVVQGLDGQQYTYDPDSGNWLLYGAIGAAAGYLMSNAMNNRNAARYTPVSKPTAAVSRVYQDYQKQNPTKLSPRQQVQQQAIQKQYQPQSTQAQQKATPNYRPTQQGYSNSNTPAPARKSFGFGGGRRKR</sequence>
<dbReference type="RefSeq" id="WP_085815489.1">
    <property type="nucleotide sequence ID" value="NZ_CP123448.1"/>
</dbReference>
<feature type="region of interest" description="Disordered" evidence="2">
    <location>
        <begin position="161"/>
        <end position="225"/>
    </location>
</feature>
<dbReference type="EMBL" id="FXUV02000021">
    <property type="protein sequence ID" value="SNB67330.1"/>
    <property type="molecule type" value="Genomic_DNA"/>
</dbReference>
<feature type="chain" id="PRO_5015075260" description="Membrane lipoprotein" evidence="3">
    <location>
        <begin position="18"/>
        <end position="225"/>
    </location>
</feature>
<dbReference type="GeneID" id="83625014"/>
<reference evidence="4" key="1">
    <citation type="submission" date="2017-05" db="EMBL/GenBank/DDBJ databases">
        <authorList>
            <person name="Song R."/>
            <person name="Chenine A.L."/>
            <person name="Ruprecht R.M."/>
        </authorList>
    </citation>
    <scope>NUCLEOTIDE SEQUENCE</scope>
    <source>
        <strain evidence="4">Kingella_eburonensis</strain>
    </source>
</reference>
<accession>A0A238TAU0</accession>
<dbReference type="STRING" id="1522312.GCA_900177895_00965"/>
<protein>
    <recommendedName>
        <fullName evidence="7">Membrane lipoprotein</fullName>
    </recommendedName>
</protein>
<dbReference type="PROSITE" id="PS51257">
    <property type="entry name" value="PROKAR_LIPOPROTEIN"/>
    <property type="match status" value="1"/>
</dbReference>
<evidence type="ECO:0000313" key="6">
    <source>
        <dbReference type="Proteomes" id="UP000215450"/>
    </source>
</evidence>
<keyword evidence="1" id="KW-0175">Coiled coil</keyword>
<evidence type="ECO:0000313" key="4">
    <source>
        <dbReference type="EMBL" id="SMQ12273.1"/>
    </source>
</evidence>
<evidence type="ECO:0008006" key="7">
    <source>
        <dbReference type="Google" id="ProtNLM"/>
    </source>
</evidence>
<dbReference type="OrthoDB" id="8607173at2"/>
<evidence type="ECO:0000256" key="1">
    <source>
        <dbReference type="SAM" id="Coils"/>
    </source>
</evidence>
<organism evidence="5 6">
    <name type="scientific">Kingella negevensis</name>
    <dbReference type="NCBI Taxonomy" id="1522312"/>
    <lineage>
        <taxon>Bacteria</taxon>
        <taxon>Pseudomonadati</taxon>
        <taxon>Pseudomonadota</taxon>
        <taxon>Betaproteobacteria</taxon>
        <taxon>Neisseriales</taxon>
        <taxon>Neisseriaceae</taxon>
        <taxon>Kingella</taxon>
    </lineage>
</organism>